<dbReference type="RefSeq" id="XP_010251360.1">
    <property type="nucleotide sequence ID" value="XM_010253058.1"/>
</dbReference>
<sequence length="161" mass="16774">MAGYLPGYLVPGYGYGVPPTQPYGTATPYGAPPVQPYAPVANPYVVPSTPYAPGHTPRDKPSKDKHKPHGSGSSSGGAPLPYSAYQPSSAPLPSSYPPASAPPLFGYPPYGIPFASLVLLAFPPGIDPNIVACFQAADQVTPYNISACSLYPSQDSQLHQE</sequence>
<dbReference type="OrthoDB" id="186625at2759"/>
<proteinExistence type="predicted"/>
<evidence type="ECO:0000256" key="1">
    <source>
        <dbReference type="SAM" id="MobiDB-lite"/>
    </source>
</evidence>
<dbReference type="KEGG" id="nnu:104593303"/>
<feature type="region of interest" description="Disordered" evidence="1">
    <location>
        <begin position="48"/>
        <end position="96"/>
    </location>
</feature>
<evidence type="ECO:0000313" key="3">
    <source>
        <dbReference type="RefSeq" id="XP_010251360.1"/>
    </source>
</evidence>
<accession>A0A1U7ZRH3</accession>
<feature type="compositionally biased region" description="Low complexity" evidence="1">
    <location>
        <begin position="70"/>
        <end position="93"/>
    </location>
</feature>
<dbReference type="STRING" id="4432.A0A1U7ZRH3"/>
<dbReference type="Proteomes" id="UP000189703">
    <property type="component" value="Unplaced"/>
</dbReference>
<reference evidence="3" key="1">
    <citation type="submission" date="2025-08" db="UniProtKB">
        <authorList>
            <consortium name="RefSeq"/>
        </authorList>
    </citation>
    <scope>IDENTIFICATION</scope>
</reference>
<name>A0A1U7ZRH3_NELNU</name>
<keyword evidence="2" id="KW-1185">Reference proteome</keyword>
<dbReference type="AlphaFoldDB" id="A0A1U7ZRH3"/>
<organism evidence="2 3">
    <name type="scientific">Nelumbo nucifera</name>
    <name type="common">Sacred lotus</name>
    <dbReference type="NCBI Taxonomy" id="4432"/>
    <lineage>
        <taxon>Eukaryota</taxon>
        <taxon>Viridiplantae</taxon>
        <taxon>Streptophyta</taxon>
        <taxon>Embryophyta</taxon>
        <taxon>Tracheophyta</taxon>
        <taxon>Spermatophyta</taxon>
        <taxon>Magnoliopsida</taxon>
        <taxon>Proteales</taxon>
        <taxon>Nelumbonaceae</taxon>
        <taxon>Nelumbo</taxon>
    </lineage>
</organism>
<gene>
    <name evidence="3" type="primary">LOC104593303</name>
</gene>
<evidence type="ECO:0000313" key="2">
    <source>
        <dbReference type="Proteomes" id="UP000189703"/>
    </source>
</evidence>
<protein>
    <submittedName>
        <fullName evidence="3">Probable calcium-binding protein CML49</fullName>
    </submittedName>
</protein>
<dbReference type="InParanoid" id="A0A1U7ZRH3"/>
<dbReference type="GeneID" id="104593303"/>